<dbReference type="Pfam" id="PF03795">
    <property type="entry name" value="YCII"/>
    <property type="match status" value="1"/>
</dbReference>
<dbReference type="SUPFAM" id="SSF54909">
    <property type="entry name" value="Dimeric alpha+beta barrel"/>
    <property type="match status" value="1"/>
</dbReference>
<dbReference type="Proteomes" id="UP000002497">
    <property type="component" value="Unassembled WGS sequence"/>
</dbReference>
<organism evidence="3">
    <name type="scientific">Coccidioides posadasii (strain RMSCC 757 / Silveira)</name>
    <name type="common">Valley fever fungus</name>
    <dbReference type="NCBI Taxonomy" id="443226"/>
    <lineage>
        <taxon>Eukaryota</taxon>
        <taxon>Fungi</taxon>
        <taxon>Dikarya</taxon>
        <taxon>Ascomycota</taxon>
        <taxon>Pezizomycotina</taxon>
        <taxon>Eurotiomycetes</taxon>
        <taxon>Eurotiomycetidae</taxon>
        <taxon>Onygenales</taxon>
        <taxon>Onygenaceae</taxon>
        <taxon>Coccidioides</taxon>
    </lineage>
</organism>
<dbReference type="OMA" id="MSEKYDW"/>
<reference evidence="3" key="2">
    <citation type="submission" date="2010-03" db="EMBL/GenBank/DDBJ databases">
        <title>The genome sequence of Coccidioides posadasii strain Silveira.</title>
        <authorList>
            <consortium name="The Broad Institute Genome Sequencing Center for Infectious Disease"/>
            <person name="Neafsey D."/>
            <person name="Orbach M."/>
            <person name="Henn M.R."/>
            <person name="Cole G.T."/>
            <person name="Galgiani J."/>
            <person name="Gardner M.J."/>
            <person name="Kirkland T.N."/>
            <person name="Taylor J.W."/>
            <person name="Young S.K."/>
            <person name="Zeng Q."/>
            <person name="Koehrsen M."/>
            <person name="Alvarado L."/>
            <person name="Berlin A."/>
            <person name="Borenstein D."/>
            <person name="Chapman S.B."/>
            <person name="Chen Z."/>
            <person name="Engels R."/>
            <person name="Freedman E."/>
            <person name="Gellesch M."/>
            <person name="Goldberg J."/>
            <person name="Griggs A."/>
            <person name="Gujja S."/>
            <person name="Heilman E."/>
            <person name="Heiman D."/>
            <person name="Howarth C."/>
            <person name="Jen D."/>
            <person name="Larson L."/>
            <person name="Mehta T."/>
            <person name="Neiman D."/>
            <person name="Park D."/>
            <person name="Pearson M."/>
            <person name="Richards J."/>
            <person name="Roberts A."/>
            <person name="Saif S."/>
            <person name="Shea T."/>
            <person name="Shenoy N."/>
            <person name="Sisk P."/>
            <person name="Stolte C."/>
            <person name="Sykes S."/>
            <person name="Walk T."/>
            <person name="White J."/>
            <person name="Yandava C."/>
            <person name="Haas B."/>
            <person name="Nusbaum C."/>
            <person name="Birren B."/>
        </authorList>
    </citation>
    <scope>NUCLEOTIDE SEQUENCE [LARGE SCALE GENOMIC DNA]</scope>
    <source>
        <strain evidence="3">RMSCC 757 / Silveira</strain>
    </source>
</reference>
<dbReference type="HOGENOM" id="CLU_110355_2_4_1"/>
<dbReference type="eggNOG" id="ENOG502SC09">
    <property type="taxonomic scope" value="Eukaryota"/>
</dbReference>
<accession>E9CRH0</accession>
<dbReference type="InterPro" id="IPR051807">
    <property type="entry name" value="Sec-metab_biosynth-assoc"/>
</dbReference>
<dbReference type="InterPro" id="IPR005545">
    <property type="entry name" value="YCII"/>
</dbReference>
<dbReference type="InterPro" id="IPR011008">
    <property type="entry name" value="Dimeric_a/b-barrel"/>
</dbReference>
<dbReference type="PANTHER" id="PTHR33606:SF3">
    <property type="entry name" value="PROTEIN YCII"/>
    <property type="match status" value="1"/>
</dbReference>
<dbReference type="Gene3D" id="3.30.70.1060">
    <property type="entry name" value="Dimeric alpha+beta barrel"/>
    <property type="match status" value="1"/>
</dbReference>
<dbReference type="OrthoDB" id="5519740at2759"/>
<name>E9CRH0_COCPS</name>
<dbReference type="PANTHER" id="PTHR33606">
    <property type="entry name" value="PROTEIN YCII"/>
    <property type="match status" value="1"/>
</dbReference>
<dbReference type="AlphaFoldDB" id="E9CRH0"/>
<feature type="domain" description="YCII-related" evidence="1">
    <location>
        <begin position="7"/>
        <end position="92"/>
    </location>
</feature>
<evidence type="ECO:0000313" key="2">
    <source>
        <dbReference type="EMBL" id="EFW23248.1"/>
    </source>
</evidence>
<protein>
    <recommendedName>
        <fullName evidence="1">YCII-related domain-containing protein</fullName>
    </recommendedName>
</protein>
<dbReference type="VEuPathDB" id="FungiDB:CPSG_01147"/>
<evidence type="ECO:0000313" key="3">
    <source>
        <dbReference type="Proteomes" id="UP000002497"/>
    </source>
</evidence>
<dbReference type="EMBL" id="GL636486">
    <property type="protein sequence ID" value="EFW23248.1"/>
    <property type="molecule type" value="Genomic_DNA"/>
</dbReference>
<keyword evidence="3" id="KW-1185">Reference proteome</keyword>
<sequence>MSQQYDWLIQIRANTEDLEGRINTRPAHLVHNKPLTEAGKILFGGPLLAHQPESPDADLAVTGSVMLIRAGTEEEVRQLVREDPYAKVGFWDVENAVVSPFRCVVRKKTA</sequence>
<evidence type="ECO:0000259" key="1">
    <source>
        <dbReference type="Pfam" id="PF03795"/>
    </source>
</evidence>
<gene>
    <name evidence="2" type="ORF">CPSG_01147</name>
</gene>
<proteinExistence type="predicted"/>
<reference evidence="3" key="1">
    <citation type="journal article" date="2010" name="Genome Res.">
        <title>Population genomic sequencing of Coccidioides fungi reveals recent hybridization and transposon control.</title>
        <authorList>
            <person name="Neafsey D.E."/>
            <person name="Barker B.M."/>
            <person name="Sharpton T.J."/>
            <person name="Stajich J.E."/>
            <person name="Park D.J."/>
            <person name="Whiston E."/>
            <person name="Hung C.-Y."/>
            <person name="McMahan C."/>
            <person name="White J."/>
            <person name="Sykes S."/>
            <person name="Heiman D."/>
            <person name="Young S."/>
            <person name="Zeng Q."/>
            <person name="Abouelleil A."/>
            <person name="Aftuck L."/>
            <person name="Bessette D."/>
            <person name="Brown A."/>
            <person name="FitzGerald M."/>
            <person name="Lui A."/>
            <person name="Macdonald J.P."/>
            <person name="Priest M."/>
            <person name="Orbach M.J."/>
            <person name="Galgiani J.N."/>
            <person name="Kirkland T.N."/>
            <person name="Cole G.T."/>
            <person name="Birren B.W."/>
            <person name="Henn M.R."/>
            <person name="Taylor J.W."/>
            <person name="Rounsley S.D."/>
        </authorList>
    </citation>
    <scope>NUCLEOTIDE SEQUENCE [LARGE SCALE GENOMIC DNA]</scope>
    <source>
        <strain evidence="3">RMSCC 757 / Silveira</strain>
    </source>
</reference>
<dbReference type="VEuPathDB" id="FungiDB:D8B26_006749"/>